<accession>A0AAE1FK17</accession>
<dbReference type="AlphaFoldDB" id="A0AAE1FK17"/>
<dbReference type="Proteomes" id="UP001286313">
    <property type="component" value="Unassembled WGS sequence"/>
</dbReference>
<evidence type="ECO:0000313" key="1">
    <source>
        <dbReference type="EMBL" id="KAK3875640.1"/>
    </source>
</evidence>
<protein>
    <submittedName>
        <fullName evidence="1">Uncharacterized protein</fullName>
    </submittedName>
</protein>
<organism evidence="1 2">
    <name type="scientific">Petrolisthes cinctipes</name>
    <name type="common">Flat porcelain crab</name>
    <dbReference type="NCBI Taxonomy" id="88211"/>
    <lineage>
        <taxon>Eukaryota</taxon>
        <taxon>Metazoa</taxon>
        <taxon>Ecdysozoa</taxon>
        <taxon>Arthropoda</taxon>
        <taxon>Crustacea</taxon>
        <taxon>Multicrustacea</taxon>
        <taxon>Malacostraca</taxon>
        <taxon>Eumalacostraca</taxon>
        <taxon>Eucarida</taxon>
        <taxon>Decapoda</taxon>
        <taxon>Pleocyemata</taxon>
        <taxon>Anomura</taxon>
        <taxon>Galatheoidea</taxon>
        <taxon>Porcellanidae</taxon>
        <taxon>Petrolisthes</taxon>
    </lineage>
</organism>
<proteinExistence type="predicted"/>
<name>A0AAE1FK17_PETCI</name>
<gene>
    <name evidence="1" type="ORF">Pcinc_019494</name>
</gene>
<sequence length="72" mass="8465">MDDTHWLRACVYQKPANIKAWPTTTVLSRDPQEEGKGSSGRQHKYFHTHTRIQFAVQPLHRQNLGTRRSFVF</sequence>
<evidence type="ECO:0000313" key="2">
    <source>
        <dbReference type="Proteomes" id="UP001286313"/>
    </source>
</evidence>
<reference evidence="1" key="1">
    <citation type="submission" date="2023-10" db="EMBL/GenBank/DDBJ databases">
        <title>Genome assemblies of two species of porcelain crab, Petrolisthes cinctipes and Petrolisthes manimaculis (Anomura: Porcellanidae).</title>
        <authorList>
            <person name="Angst P."/>
        </authorList>
    </citation>
    <scope>NUCLEOTIDE SEQUENCE</scope>
    <source>
        <strain evidence="1">PB745_01</strain>
        <tissue evidence="1">Gill</tissue>
    </source>
</reference>
<comment type="caution">
    <text evidence="1">The sequence shown here is derived from an EMBL/GenBank/DDBJ whole genome shotgun (WGS) entry which is preliminary data.</text>
</comment>
<keyword evidence="2" id="KW-1185">Reference proteome</keyword>
<dbReference type="EMBL" id="JAWQEG010001937">
    <property type="protein sequence ID" value="KAK3875640.1"/>
    <property type="molecule type" value="Genomic_DNA"/>
</dbReference>